<organism evidence="1 2">
    <name type="scientific">Ixodes persulcatus</name>
    <name type="common">Taiga tick</name>
    <dbReference type="NCBI Taxonomy" id="34615"/>
    <lineage>
        <taxon>Eukaryota</taxon>
        <taxon>Metazoa</taxon>
        <taxon>Ecdysozoa</taxon>
        <taxon>Arthropoda</taxon>
        <taxon>Chelicerata</taxon>
        <taxon>Arachnida</taxon>
        <taxon>Acari</taxon>
        <taxon>Parasitiformes</taxon>
        <taxon>Ixodida</taxon>
        <taxon>Ixodoidea</taxon>
        <taxon>Ixodidae</taxon>
        <taxon>Ixodinae</taxon>
        <taxon>Ixodes</taxon>
    </lineage>
</organism>
<sequence>SELSFFREDGIAKFEGSLPHSITKWFVQAVSVSPEGGICVAEPAEVTAFRKVFLQVDLPYKVVRNEQVEVLVTVYNYGPDLLYGAVFLHGVPGVCTGARHQLRPDRKPVEVKAQSATSVTFPVIPTLEGKHTIRILVNTSQGKDSVEKILNVVTMLKVTARAENFLNERINLTREPYVAALVAYALSLDKGEKKQEAFQILKDHLLYDEEMNELSTGNDATALEVEGTSYALLAYLRHGDMEGGARLVNWLNRHRSASGSFTSTQDTVVALQALTESGLKARDSSPDLMCNITANRPKNIFHLFRINRKNAFVLQEVHIKDIGGKLLLSVSGEGTGVLTARLRYNVLTPPEKLCKFSLAVRASRPEPGQTRGGRSRMVPQEVWKELLGDADPARILERMRGHSMIENGRASLST</sequence>
<evidence type="ECO:0000313" key="2">
    <source>
        <dbReference type="Proteomes" id="UP000805193"/>
    </source>
</evidence>
<dbReference type="EMBL" id="JABSTQ010004399">
    <property type="protein sequence ID" value="KAG0442310.1"/>
    <property type="molecule type" value="Genomic_DNA"/>
</dbReference>
<gene>
    <name evidence="1" type="ORF">HPB47_015736</name>
</gene>
<dbReference type="Proteomes" id="UP000805193">
    <property type="component" value="Unassembled WGS sequence"/>
</dbReference>
<feature type="non-terminal residue" evidence="1">
    <location>
        <position position="414"/>
    </location>
</feature>
<comment type="caution">
    <text evidence="1">The sequence shown here is derived from an EMBL/GenBank/DDBJ whole genome shotgun (WGS) entry which is preliminary data.</text>
</comment>
<keyword evidence="2" id="KW-1185">Reference proteome</keyword>
<evidence type="ECO:0000313" key="1">
    <source>
        <dbReference type="EMBL" id="KAG0442310.1"/>
    </source>
</evidence>
<reference evidence="1 2" key="1">
    <citation type="journal article" date="2020" name="Cell">
        <title>Large-Scale Comparative Analyses of Tick Genomes Elucidate Their Genetic Diversity and Vector Capacities.</title>
        <authorList>
            <consortium name="Tick Genome and Microbiome Consortium (TIGMIC)"/>
            <person name="Jia N."/>
            <person name="Wang J."/>
            <person name="Shi W."/>
            <person name="Du L."/>
            <person name="Sun Y."/>
            <person name="Zhan W."/>
            <person name="Jiang J.F."/>
            <person name="Wang Q."/>
            <person name="Zhang B."/>
            <person name="Ji P."/>
            <person name="Bell-Sakyi L."/>
            <person name="Cui X.M."/>
            <person name="Yuan T.T."/>
            <person name="Jiang B.G."/>
            <person name="Yang W.F."/>
            <person name="Lam T.T."/>
            <person name="Chang Q.C."/>
            <person name="Ding S.J."/>
            <person name="Wang X.J."/>
            <person name="Zhu J.G."/>
            <person name="Ruan X.D."/>
            <person name="Zhao L."/>
            <person name="Wei J.T."/>
            <person name="Ye R.Z."/>
            <person name="Que T.C."/>
            <person name="Du C.H."/>
            <person name="Zhou Y.H."/>
            <person name="Cheng J.X."/>
            <person name="Dai P.F."/>
            <person name="Guo W.B."/>
            <person name="Han X.H."/>
            <person name="Huang E.J."/>
            <person name="Li L.F."/>
            <person name="Wei W."/>
            <person name="Gao Y.C."/>
            <person name="Liu J.Z."/>
            <person name="Shao H.Z."/>
            <person name="Wang X."/>
            <person name="Wang C.C."/>
            <person name="Yang T.C."/>
            <person name="Huo Q.B."/>
            <person name="Li W."/>
            <person name="Chen H.Y."/>
            <person name="Chen S.E."/>
            <person name="Zhou L.G."/>
            <person name="Ni X.B."/>
            <person name="Tian J.H."/>
            <person name="Sheng Y."/>
            <person name="Liu T."/>
            <person name="Pan Y.S."/>
            <person name="Xia L.Y."/>
            <person name="Li J."/>
            <person name="Zhao F."/>
            <person name="Cao W.C."/>
        </authorList>
    </citation>
    <scope>NUCLEOTIDE SEQUENCE [LARGE SCALE GENOMIC DNA]</scope>
    <source>
        <strain evidence="1">Iper-2018</strain>
    </source>
</reference>
<feature type="non-terminal residue" evidence="1">
    <location>
        <position position="1"/>
    </location>
</feature>
<name>A0AC60QSN4_IXOPE</name>
<protein>
    <submittedName>
        <fullName evidence="1">Uncharacterized protein</fullName>
    </submittedName>
</protein>
<accession>A0AC60QSN4</accession>
<proteinExistence type="predicted"/>